<dbReference type="OrthoDB" id="212426at2"/>
<reference evidence="2 3" key="1">
    <citation type="journal article" date="2014" name="Genome Announc.">
        <title>Genome Sequence and Methylome of Soil Bacterium Gemmatirosa kalamazoonensis KBS708T, a Member of the Rarely Cultivated Gemmatimonadetes Phylum.</title>
        <authorList>
            <person name="Debruyn J.M."/>
            <person name="Radosevich M."/>
            <person name="Wommack K.E."/>
            <person name="Polson S.W."/>
            <person name="Hauser L.J."/>
            <person name="Fawaz M.N."/>
            <person name="Korlach J."/>
            <person name="Tsai Y.C."/>
        </authorList>
    </citation>
    <scope>NUCLEOTIDE SEQUENCE [LARGE SCALE GENOMIC DNA]</scope>
    <source>
        <strain evidence="2 3">KBS708</strain>
        <plasmid evidence="3">Plasmid 1</plasmid>
    </source>
</reference>
<dbReference type="RefSeq" id="WP_025414251.1">
    <property type="nucleotide sequence ID" value="NZ_CP007129.1"/>
</dbReference>
<dbReference type="InterPro" id="IPR015005">
    <property type="entry name" value="DUF1854"/>
</dbReference>
<dbReference type="HOGENOM" id="CLU_121383_0_1_0"/>
<dbReference type="KEGG" id="gba:J421_5399"/>
<gene>
    <name evidence="2" type="ORF">J421_5399</name>
</gene>
<sequence>MTEHIVLCSAGDGHLAAIVDGETIPVRLRQCFPWSEPRRHLSLRDGDDREVALVEDPAALPAASRAALERALAESGFVLRVTRVRSIDEEVEIRHWSVDTAQGPRTFQTHLDEWPQALPSGGLLVRDVAGDLYHLPAPAELDAHSRRLLWAYVD</sequence>
<dbReference type="Pfam" id="PF08909">
    <property type="entry name" value="DUF1854"/>
    <property type="match status" value="1"/>
</dbReference>
<accession>W0RPK3</accession>
<dbReference type="InParanoid" id="W0RPK3"/>
<organism evidence="2 3">
    <name type="scientific">Gemmatirosa kalamazoonensis</name>
    <dbReference type="NCBI Taxonomy" id="861299"/>
    <lineage>
        <taxon>Bacteria</taxon>
        <taxon>Pseudomonadati</taxon>
        <taxon>Gemmatimonadota</taxon>
        <taxon>Gemmatimonadia</taxon>
        <taxon>Gemmatimonadales</taxon>
        <taxon>Gemmatimonadaceae</taxon>
        <taxon>Gemmatirosa</taxon>
    </lineage>
</organism>
<keyword evidence="3" id="KW-1185">Reference proteome</keyword>
<dbReference type="AlphaFoldDB" id="W0RPK3"/>
<dbReference type="EMBL" id="CP007129">
    <property type="protein sequence ID" value="AHG92934.1"/>
    <property type="molecule type" value="Genomic_DNA"/>
</dbReference>
<proteinExistence type="predicted"/>
<evidence type="ECO:0000259" key="1">
    <source>
        <dbReference type="Pfam" id="PF08909"/>
    </source>
</evidence>
<protein>
    <recommendedName>
        <fullName evidence="1">DUF1854 domain-containing protein</fullName>
    </recommendedName>
</protein>
<keyword evidence="2" id="KW-0614">Plasmid</keyword>
<evidence type="ECO:0000313" key="2">
    <source>
        <dbReference type="EMBL" id="AHG92934.1"/>
    </source>
</evidence>
<evidence type="ECO:0000313" key="3">
    <source>
        <dbReference type="Proteomes" id="UP000019151"/>
    </source>
</evidence>
<feature type="domain" description="DUF1854" evidence="1">
    <location>
        <begin position="29"/>
        <end position="151"/>
    </location>
</feature>
<geneLocation type="plasmid" evidence="2 3">
    <name>1</name>
</geneLocation>
<name>W0RPK3_9BACT</name>
<dbReference type="Proteomes" id="UP000019151">
    <property type="component" value="Plasmid 1"/>
</dbReference>